<dbReference type="GO" id="GO:0022857">
    <property type="term" value="F:transmembrane transporter activity"/>
    <property type="evidence" value="ECO:0007669"/>
    <property type="project" value="UniProtKB-UniRule"/>
</dbReference>
<dbReference type="Pfam" id="PF04290">
    <property type="entry name" value="DctQ"/>
    <property type="match status" value="1"/>
</dbReference>
<evidence type="ECO:0000256" key="5">
    <source>
        <dbReference type="ARBA" id="ARBA00022692"/>
    </source>
</evidence>
<feature type="transmembrane region" description="Helical" evidence="9">
    <location>
        <begin position="12"/>
        <end position="39"/>
    </location>
</feature>
<keyword evidence="3" id="KW-1003">Cell membrane</keyword>
<evidence type="ECO:0000313" key="12">
    <source>
        <dbReference type="Proteomes" id="UP000640333"/>
    </source>
</evidence>
<dbReference type="GO" id="GO:0015740">
    <property type="term" value="P:C4-dicarboxylate transport"/>
    <property type="evidence" value="ECO:0007669"/>
    <property type="project" value="TreeGrafter"/>
</dbReference>
<evidence type="ECO:0000313" key="11">
    <source>
        <dbReference type="EMBL" id="MBE9397467.1"/>
    </source>
</evidence>
<keyword evidence="5 9" id="KW-0812">Transmembrane</keyword>
<keyword evidence="2 9" id="KW-0813">Transport</keyword>
<evidence type="ECO:0000256" key="2">
    <source>
        <dbReference type="ARBA" id="ARBA00022448"/>
    </source>
</evidence>
<feature type="domain" description="Tripartite ATP-independent periplasmic transporters DctQ component" evidence="10">
    <location>
        <begin position="28"/>
        <end position="154"/>
    </location>
</feature>
<dbReference type="RefSeq" id="WP_193953024.1">
    <property type="nucleotide sequence ID" value="NZ_JADEYS010000008.1"/>
</dbReference>
<keyword evidence="4 9" id="KW-0997">Cell inner membrane</keyword>
<feature type="transmembrane region" description="Helical" evidence="9">
    <location>
        <begin position="90"/>
        <end position="112"/>
    </location>
</feature>
<keyword evidence="6 9" id="KW-1133">Transmembrane helix</keyword>
<comment type="similarity">
    <text evidence="8 9">Belongs to the TRAP transporter small permease family.</text>
</comment>
<dbReference type="Proteomes" id="UP000640333">
    <property type="component" value="Unassembled WGS sequence"/>
</dbReference>
<sequence>MKMFFERADHYLAVACRFCLVFLTLFLTTMMAAAVFLRYVMDQSFPAIEELSILVGLWLYFIAMVVVTRERGHLTGGILDLLNLSTRTRALIKGFNDLVGLLVICFFGYYAFKYLFFVMKINRVSTNLSWPTALWVYSAIAGFTLMAIYKLRDLFIHKNSYTIYDNKSPHSKDAVLEEVSR</sequence>
<organism evidence="11 12">
    <name type="scientific">Pontibacterium sinense</name>
    <dbReference type="NCBI Taxonomy" id="2781979"/>
    <lineage>
        <taxon>Bacteria</taxon>
        <taxon>Pseudomonadati</taxon>
        <taxon>Pseudomonadota</taxon>
        <taxon>Gammaproteobacteria</taxon>
        <taxon>Oceanospirillales</taxon>
        <taxon>Oceanospirillaceae</taxon>
        <taxon>Pontibacterium</taxon>
    </lineage>
</organism>
<dbReference type="GO" id="GO:0005886">
    <property type="term" value="C:plasma membrane"/>
    <property type="evidence" value="ECO:0007669"/>
    <property type="project" value="UniProtKB-SubCell"/>
</dbReference>
<evidence type="ECO:0000259" key="10">
    <source>
        <dbReference type="Pfam" id="PF04290"/>
    </source>
</evidence>
<evidence type="ECO:0000256" key="8">
    <source>
        <dbReference type="ARBA" id="ARBA00038436"/>
    </source>
</evidence>
<keyword evidence="7 9" id="KW-0472">Membrane</keyword>
<evidence type="ECO:0000256" key="7">
    <source>
        <dbReference type="ARBA" id="ARBA00023136"/>
    </source>
</evidence>
<dbReference type="AlphaFoldDB" id="A0A8J7FN68"/>
<evidence type="ECO:0000256" key="9">
    <source>
        <dbReference type="RuleBase" id="RU369079"/>
    </source>
</evidence>
<accession>A0A8J7FN68</accession>
<evidence type="ECO:0000256" key="4">
    <source>
        <dbReference type="ARBA" id="ARBA00022519"/>
    </source>
</evidence>
<comment type="function">
    <text evidence="9">Part of the tripartite ATP-independent periplasmic (TRAP) transport system.</text>
</comment>
<proteinExistence type="inferred from homology"/>
<protein>
    <recommendedName>
        <fullName evidence="9">TRAP transporter small permease protein</fullName>
    </recommendedName>
</protein>
<comment type="subunit">
    <text evidence="9">The complex comprises the extracytoplasmic solute receptor protein and the two transmembrane proteins.</text>
</comment>
<keyword evidence="12" id="KW-1185">Reference proteome</keyword>
<dbReference type="InterPro" id="IPR055348">
    <property type="entry name" value="DctQ"/>
</dbReference>
<evidence type="ECO:0000256" key="6">
    <source>
        <dbReference type="ARBA" id="ARBA00022989"/>
    </source>
</evidence>
<reference evidence="11" key="1">
    <citation type="submission" date="2020-10" db="EMBL/GenBank/DDBJ databases">
        <title>Bacterium isolated from coastal waters sediment.</title>
        <authorList>
            <person name="Chen R.-J."/>
            <person name="Lu D.-C."/>
            <person name="Zhu K.-L."/>
            <person name="Du Z.-J."/>
        </authorList>
    </citation>
    <scope>NUCLEOTIDE SEQUENCE</scope>
    <source>
        <strain evidence="11">N1Y112</strain>
    </source>
</reference>
<dbReference type="EMBL" id="JADEYS010000008">
    <property type="protein sequence ID" value="MBE9397467.1"/>
    <property type="molecule type" value="Genomic_DNA"/>
</dbReference>
<evidence type="ECO:0000256" key="3">
    <source>
        <dbReference type="ARBA" id="ARBA00022475"/>
    </source>
</evidence>
<feature type="transmembrane region" description="Helical" evidence="9">
    <location>
        <begin position="132"/>
        <end position="151"/>
    </location>
</feature>
<evidence type="ECO:0000256" key="1">
    <source>
        <dbReference type="ARBA" id="ARBA00004429"/>
    </source>
</evidence>
<gene>
    <name evidence="11" type="ORF">IOQ59_09370</name>
</gene>
<dbReference type="InterPro" id="IPR007387">
    <property type="entry name" value="TRAP_DctQ"/>
</dbReference>
<dbReference type="PANTHER" id="PTHR35011:SF2">
    <property type="entry name" value="2,3-DIKETO-L-GULONATE TRAP TRANSPORTER SMALL PERMEASE PROTEIN YIAM"/>
    <property type="match status" value="1"/>
</dbReference>
<comment type="caution">
    <text evidence="11">The sequence shown here is derived from an EMBL/GenBank/DDBJ whole genome shotgun (WGS) entry which is preliminary data.</text>
</comment>
<feature type="transmembrane region" description="Helical" evidence="9">
    <location>
        <begin position="51"/>
        <end position="69"/>
    </location>
</feature>
<comment type="subcellular location">
    <subcellularLocation>
        <location evidence="1 9">Cell inner membrane</location>
        <topology evidence="1 9">Multi-pass membrane protein</topology>
    </subcellularLocation>
</comment>
<name>A0A8J7FN68_9GAMM</name>
<dbReference type="PANTHER" id="PTHR35011">
    <property type="entry name" value="2,3-DIKETO-L-GULONATE TRAP TRANSPORTER SMALL PERMEASE PROTEIN YIAM"/>
    <property type="match status" value="1"/>
</dbReference>